<sequence length="252" mass="28926">MRNAITHNEFELYYQPQICLVTNQVIGLEALLRWNHPEKGMISPGTFIPIAEETGLIQNIDKWVLLHACLQQKQWQELGYLPIKVSVNLSMIQFQQPDLFDVIQSTLKQTGIAGQYLEIELTESVMMNNPKLTLNNIEKLNSIGVEVSLDDFGTHYSSLSYLKKLSPNRLKIDQSFIRDMLHDTDGQVIVQAMINLAHNLNLKVIAEGVENKEQVKFLHSQRCDEVQGYYFSKPLPVEKINTFIHKRAHLPN</sequence>
<dbReference type="PANTHER" id="PTHR33121">
    <property type="entry name" value="CYCLIC DI-GMP PHOSPHODIESTERASE PDEF"/>
    <property type="match status" value="1"/>
</dbReference>
<dbReference type="Gene3D" id="3.20.20.450">
    <property type="entry name" value="EAL domain"/>
    <property type="match status" value="1"/>
</dbReference>
<reference evidence="2 3" key="1">
    <citation type="submission" date="2023-10" db="EMBL/GenBank/DDBJ databases">
        <title>Virgibacillus soli CC-YMP-6 genome.</title>
        <authorList>
            <person name="Miliotis G."/>
            <person name="Sengupta P."/>
            <person name="Hameed A."/>
            <person name="Chuvochina M."/>
            <person name="Mcdonagh F."/>
            <person name="Simpson A.C."/>
            <person name="Singh N.K."/>
            <person name="Rekha P.D."/>
            <person name="Raman K."/>
            <person name="Hugenholtz P."/>
            <person name="Venkateswaran K."/>
        </authorList>
    </citation>
    <scope>NUCLEOTIDE SEQUENCE [LARGE SCALE GENOMIC DNA]</scope>
    <source>
        <strain evidence="2 3">CC-YMP-6</strain>
    </source>
</reference>
<dbReference type="Proteomes" id="UP001275315">
    <property type="component" value="Unassembled WGS sequence"/>
</dbReference>
<dbReference type="PANTHER" id="PTHR33121:SF70">
    <property type="entry name" value="SIGNALING PROTEIN YKOW"/>
    <property type="match status" value="1"/>
</dbReference>
<protein>
    <submittedName>
        <fullName evidence="2">EAL domain-containing protein</fullName>
    </submittedName>
</protein>
<dbReference type="SUPFAM" id="SSF141868">
    <property type="entry name" value="EAL domain-like"/>
    <property type="match status" value="1"/>
</dbReference>
<evidence type="ECO:0000313" key="2">
    <source>
        <dbReference type="EMBL" id="MDY0409136.1"/>
    </source>
</evidence>
<dbReference type="Pfam" id="PF00563">
    <property type="entry name" value="EAL"/>
    <property type="match status" value="1"/>
</dbReference>
<organism evidence="2 3">
    <name type="scientific">Paracerasibacillus soli</name>
    <dbReference type="NCBI Taxonomy" id="480284"/>
    <lineage>
        <taxon>Bacteria</taxon>
        <taxon>Bacillati</taxon>
        <taxon>Bacillota</taxon>
        <taxon>Bacilli</taxon>
        <taxon>Bacillales</taxon>
        <taxon>Bacillaceae</taxon>
        <taxon>Paracerasibacillus</taxon>
    </lineage>
</organism>
<dbReference type="PROSITE" id="PS50883">
    <property type="entry name" value="EAL"/>
    <property type="match status" value="1"/>
</dbReference>
<gene>
    <name evidence="2" type="ORF">RWD45_11905</name>
</gene>
<proteinExistence type="predicted"/>
<comment type="caution">
    <text evidence="2">The sequence shown here is derived from an EMBL/GenBank/DDBJ whole genome shotgun (WGS) entry which is preliminary data.</text>
</comment>
<evidence type="ECO:0000313" key="3">
    <source>
        <dbReference type="Proteomes" id="UP001275315"/>
    </source>
</evidence>
<evidence type="ECO:0000259" key="1">
    <source>
        <dbReference type="PROSITE" id="PS50883"/>
    </source>
</evidence>
<accession>A0ABU5CTD6</accession>
<dbReference type="InterPro" id="IPR050706">
    <property type="entry name" value="Cyclic-di-GMP_PDE-like"/>
</dbReference>
<keyword evidence="3" id="KW-1185">Reference proteome</keyword>
<feature type="domain" description="EAL" evidence="1">
    <location>
        <begin position="1"/>
        <end position="248"/>
    </location>
</feature>
<dbReference type="CDD" id="cd01948">
    <property type="entry name" value="EAL"/>
    <property type="match status" value="1"/>
</dbReference>
<dbReference type="InterPro" id="IPR035919">
    <property type="entry name" value="EAL_sf"/>
</dbReference>
<dbReference type="InterPro" id="IPR001633">
    <property type="entry name" value="EAL_dom"/>
</dbReference>
<dbReference type="EMBL" id="JAWDIQ010000002">
    <property type="protein sequence ID" value="MDY0409136.1"/>
    <property type="molecule type" value="Genomic_DNA"/>
</dbReference>
<name>A0ABU5CTD6_9BACI</name>
<dbReference type="SMART" id="SM00052">
    <property type="entry name" value="EAL"/>
    <property type="match status" value="1"/>
</dbReference>